<keyword evidence="1" id="KW-0805">Transcription regulation</keyword>
<dbReference type="Gene3D" id="1.10.10.10">
    <property type="entry name" value="Winged helix-like DNA-binding domain superfamily/Winged helix DNA-binding domain"/>
    <property type="match status" value="1"/>
</dbReference>
<dbReference type="PANTHER" id="PTHR42756:SF1">
    <property type="entry name" value="TRANSCRIPTIONAL REPRESSOR OF EMRAB OPERON"/>
    <property type="match status" value="1"/>
</dbReference>
<proteinExistence type="predicted"/>
<dbReference type="GO" id="GO:0003700">
    <property type="term" value="F:DNA-binding transcription factor activity"/>
    <property type="evidence" value="ECO:0007669"/>
    <property type="project" value="InterPro"/>
</dbReference>
<dbReference type="EMBL" id="CP157940">
    <property type="protein sequence ID" value="XBS52656.1"/>
    <property type="molecule type" value="Genomic_DNA"/>
</dbReference>
<keyword evidence="3" id="KW-0804">Transcription</keyword>
<dbReference type="InterPro" id="IPR036388">
    <property type="entry name" value="WH-like_DNA-bd_sf"/>
</dbReference>
<dbReference type="InterPro" id="IPR000835">
    <property type="entry name" value="HTH_MarR-typ"/>
</dbReference>
<dbReference type="PRINTS" id="PR00598">
    <property type="entry name" value="HTHMARR"/>
</dbReference>
<dbReference type="AlphaFoldDB" id="A0AAU7PLH0"/>
<dbReference type="GO" id="GO:0003677">
    <property type="term" value="F:DNA binding"/>
    <property type="evidence" value="ECO:0007669"/>
    <property type="project" value="UniProtKB-KW"/>
</dbReference>
<organism evidence="5">
    <name type="scientific">Lacrimispora sp. BS-2</name>
    <dbReference type="NCBI Taxonomy" id="3151850"/>
    <lineage>
        <taxon>Bacteria</taxon>
        <taxon>Bacillati</taxon>
        <taxon>Bacillota</taxon>
        <taxon>Clostridia</taxon>
        <taxon>Lachnospirales</taxon>
        <taxon>Lachnospiraceae</taxon>
        <taxon>Lacrimispora</taxon>
    </lineage>
</organism>
<dbReference type="Pfam" id="PF01047">
    <property type="entry name" value="MarR"/>
    <property type="match status" value="1"/>
</dbReference>
<accession>A0AAU7PLH0</accession>
<dbReference type="RefSeq" id="WP_349944259.1">
    <property type="nucleotide sequence ID" value="NZ_CP157940.1"/>
</dbReference>
<gene>
    <name evidence="5" type="ORF">ABFV83_12485</name>
</gene>
<feature type="domain" description="HTH marR-type" evidence="4">
    <location>
        <begin position="64"/>
        <end position="191"/>
    </location>
</feature>
<protein>
    <submittedName>
        <fullName evidence="5">MarR family transcriptional regulator</fullName>
    </submittedName>
</protein>
<evidence type="ECO:0000256" key="2">
    <source>
        <dbReference type="ARBA" id="ARBA00023125"/>
    </source>
</evidence>
<evidence type="ECO:0000256" key="3">
    <source>
        <dbReference type="ARBA" id="ARBA00023163"/>
    </source>
</evidence>
<dbReference type="PANTHER" id="PTHR42756">
    <property type="entry name" value="TRANSCRIPTIONAL REGULATOR, MARR"/>
    <property type="match status" value="1"/>
</dbReference>
<dbReference type="SMART" id="SM00347">
    <property type="entry name" value="HTH_MARR"/>
    <property type="match status" value="1"/>
</dbReference>
<dbReference type="InterPro" id="IPR036390">
    <property type="entry name" value="WH_DNA-bd_sf"/>
</dbReference>
<keyword evidence="2" id="KW-0238">DNA-binding</keyword>
<evidence type="ECO:0000313" key="5">
    <source>
        <dbReference type="EMBL" id="XBS52656.1"/>
    </source>
</evidence>
<dbReference type="SUPFAM" id="SSF46785">
    <property type="entry name" value="Winged helix' DNA-binding domain"/>
    <property type="match status" value="1"/>
</dbReference>
<dbReference type="PROSITE" id="PS50995">
    <property type="entry name" value="HTH_MARR_2"/>
    <property type="match status" value="1"/>
</dbReference>
<reference evidence="5" key="1">
    <citation type="submission" date="2024-06" db="EMBL/GenBank/DDBJ databases">
        <title>Lacrimispora cavernae sp. nov., a novel anaerobe isolated from bat guano pile inside a cave.</title>
        <authorList>
            <person name="Miller S.L."/>
            <person name="Lu N."/>
            <person name="King J."/>
            <person name="Sankaranarayanan K."/>
            <person name="Lawson P.A."/>
        </authorList>
    </citation>
    <scope>NUCLEOTIDE SEQUENCE</scope>
    <source>
        <strain evidence="5">BS-2</strain>
    </source>
</reference>
<name>A0AAU7PLH0_9FIRM</name>
<evidence type="ECO:0000259" key="4">
    <source>
        <dbReference type="PROSITE" id="PS50995"/>
    </source>
</evidence>
<evidence type="ECO:0000256" key="1">
    <source>
        <dbReference type="ARBA" id="ARBA00023015"/>
    </source>
</evidence>
<sequence>MKNEILAKEHCPYCKRHCSLKDPHCGKGKALAEKKIKKEKRGKEEKKEPVTVPETDDWINIQSEIRLLRLCQTGCRLQPDRKAGKQGGKAVRLYIMAALAEKGGLTQKELKENSGLHFRELEEALHKLEKKGWVSRKQDEGKAKKVFLTGKGLEAAKEHMRDWKRGNDFVFSPLTEEEKSFLEYILKKILK</sequence>